<sequence length="94" mass="10813">MITLQAHMTIDPAFREEFLEKVKVLIAASQAEPGNISYGLYEYVEKSNRFVMIEEWEDEAAIQEHNQSPHFAEFMKFAPEALAAPVEIKRSIIQ</sequence>
<protein>
    <submittedName>
        <fullName evidence="2">Monooxygenase</fullName>
    </submittedName>
</protein>
<dbReference type="AlphaFoldDB" id="A0A172THV0"/>
<proteinExistence type="predicted"/>
<dbReference type="RefSeq" id="WP_068606090.1">
    <property type="nucleotide sequence ID" value="NZ_CP011388.1"/>
</dbReference>
<evidence type="ECO:0000313" key="2">
    <source>
        <dbReference type="EMBL" id="ANE46536.1"/>
    </source>
</evidence>
<dbReference type="SUPFAM" id="SSF54909">
    <property type="entry name" value="Dimeric alpha+beta barrel"/>
    <property type="match status" value="1"/>
</dbReference>
<dbReference type="EMBL" id="CP011388">
    <property type="protein sequence ID" value="ANE46536.1"/>
    <property type="molecule type" value="Genomic_DNA"/>
</dbReference>
<feature type="domain" description="ABM" evidence="1">
    <location>
        <begin position="2"/>
        <end position="93"/>
    </location>
</feature>
<dbReference type="KEGG" id="pswu:SY83_09870"/>
<dbReference type="Pfam" id="PF03992">
    <property type="entry name" value="ABM"/>
    <property type="match status" value="1"/>
</dbReference>
<keyword evidence="2" id="KW-0560">Oxidoreductase</keyword>
<keyword evidence="2" id="KW-0503">Monooxygenase</keyword>
<dbReference type="OrthoDB" id="287932at2"/>
<dbReference type="PANTHER" id="PTHR33336">
    <property type="entry name" value="QUINOL MONOOXYGENASE YGIN-RELATED"/>
    <property type="match status" value="1"/>
</dbReference>
<dbReference type="Proteomes" id="UP000076927">
    <property type="component" value="Chromosome"/>
</dbReference>
<dbReference type="PROSITE" id="PS51725">
    <property type="entry name" value="ABM"/>
    <property type="match status" value="1"/>
</dbReference>
<dbReference type="GO" id="GO:0004497">
    <property type="term" value="F:monooxygenase activity"/>
    <property type="evidence" value="ECO:0007669"/>
    <property type="project" value="UniProtKB-KW"/>
</dbReference>
<dbReference type="InterPro" id="IPR050744">
    <property type="entry name" value="AI-2_Isomerase_LsrG"/>
</dbReference>
<dbReference type="InterPro" id="IPR011008">
    <property type="entry name" value="Dimeric_a/b-barrel"/>
</dbReference>
<keyword evidence="3" id="KW-1185">Reference proteome</keyword>
<accession>A0A172THV0</accession>
<dbReference type="InterPro" id="IPR007138">
    <property type="entry name" value="ABM_dom"/>
</dbReference>
<reference evidence="2 3" key="1">
    <citation type="submission" date="2015-01" db="EMBL/GenBank/DDBJ databases">
        <title>Paenibacillus swuensis/DY6/whole genome sequencing.</title>
        <authorList>
            <person name="Kim M.K."/>
            <person name="Srinivasan S."/>
            <person name="Lee J.-J."/>
        </authorList>
    </citation>
    <scope>NUCLEOTIDE SEQUENCE [LARGE SCALE GENOMIC DNA]</scope>
    <source>
        <strain evidence="2 3">DY6</strain>
    </source>
</reference>
<dbReference type="Gene3D" id="3.30.70.100">
    <property type="match status" value="1"/>
</dbReference>
<organism evidence="2 3">
    <name type="scientific">Paenibacillus swuensis</name>
    <dbReference type="NCBI Taxonomy" id="1178515"/>
    <lineage>
        <taxon>Bacteria</taxon>
        <taxon>Bacillati</taxon>
        <taxon>Bacillota</taxon>
        <taxon>Bacilli</taxon>
        <taxon>Bacillales</taxon>
        <taxon>Paenibacillaceae</taxon>
        <taxon>Paenibacillus</taxon>
    </lineage>
</organism>
<dbReference type="PATRIC" id="fig|1178515.4.peg.1977"/>
<dbReference type="STRING" id="1178515.SY83_09870"/>
<evidence type="ECO:0000313" key="3">
    <source>
        <dbReference type="Proteomes" id="UP000076927"/>
    </source>
</evidence>
<evidence type="ECO:0000259" key="1">
    <source>
        <dbReference type="PROSITE" id="PS51725"/>
    </source>
</evidence>
<name>A0A172THV0_9BACL</name>
<gene>
    <name evidence="2" type="ORF">SY83_09870</name>
</gene>
<dbReference type="PANTHER" id="PTHR33336:SF3">
    <property type="entry name" value="ABM DOMAIN-CONTAINING PROTEIN"/>
    <property type="match status" value="1"/>
</dbReference>